<keyword evidence="3" id="KW-0378">Hydrolase</keyword>
<dbReference type="STRING" id="1279009.ADICEAN_00600"/>
<evidence type="ECO:0000313" key="4">
    <source>
        <dbReference type="Proteomes" id="UP000011910"/>
    </source>
</evidence>
<dbReference type="Gene3D" id="3.40.50.2300">
    <property type="match status" value="1"/>
</dbReference>
<comment type="caution">
    <text evidence="3">The sequence shown here is derived from an EMBL/GenBank/DDBJ whole genome shotgun (WGS) entry which is preliminary data.</text>
</comment>
<organism evidence="3 4">
    <name type="scientific">Cesiribacter andamanensis AMV16</name>
    <dbReference type="NCBI Taxonomy" id="1279009"/>
    <lineage>
        <taxon>Bacteria</taxon>
        <taxon>Pseudomonadati</taxon>
        <taxon>Bacteroidota</taxon>
        <taxon>Cytophagia</taxon>
        <taxon>Cytophagales</taxon>
        <taxon>Cesiribacteraceae</taxon>
        <taxon>Cesiribacter</taxon>
    </lineage>
</organism>
<dbReference type="Proteomes" id="UP000011910">
    <property type="component" value="Unassembled WGS sequence"/>
</dbReference>
<protein>
    <submittedName>
        <fullName evidence="3">Chemotaxis response regulator protein-glutamate methylesterase of group 2 operon</fullName>
        <ecNumber evidence="3">3.1.1.61</ecNumber>
    </submittedName>
</protein>
<dbReference type="InterPro" id="IPR052048">
    <property type="entry name" value="ST_Response_Regulator"/>
</dbReference>
<dbReference type="InterPro" id="IPR011006">
    <property type="entry name" value="CheY-like_superfamily"/>
</dbReference>
<dbReference type="SUPFAM" id="SSF52172">
    <property type="entry name" value="CheY-like"/>
    <property type="match status" value="1"/>
</dbReference>
<keyword evidence="4" id="KW-1185">Reference proteome</keyword>
<dbReference type="PANTHER" id="PTHR43228">
    <property type="entry name" value="TWO-COMPONENT RESPONSE REGULATOR"/>
    <property type="match status" value="1"/>
</dbReference>
<dbReference type="PROSITE" id="PS50110">
    <property type="entry name" value="RESPONSE_REGULATORY"/>
    <property type="match status" value="1"/>
</dbReference>
<dbReference type="eggNOG" id="COG0784">
    <property type="taxonomic scope" value="Bacteria"/>
</dbReference>
<sequence length="147" mass="16899">MAFQEKHKTRLLFIDDDEINNFILQELFADEPDLTLTFYSDSPAAYERLRSLARDTPEQLPDIIFMDIKMPILDGFEFLDRLKEEGFLNDKPVDIFLLSSTLDSRDVQRATSYASIKELVTKPLTVDKYRALIAHHSQSGVSSHSKS</sequence>
<gene>
    <name evidence="3" type="primary">cheB2</name>
    <name evidence="3" type="ORF">ADICEAN_00600</name>
</gene>
<dbReference type="EMBL" id="AODQ01000009">
    <property type="protein sequence ID" value="EMR04192.1"/>
    <property type="molecule type" value="Genomic_DNA"/>
</dbReference>
<accession>M7NAB0</accession>
<dbReference type="PANTHER" id="PTHR43228:SF1">
    <property type="entry name" value="TWO-COMPONENT RESPONSE REGULATOR ARR22"/>
    <property type="match status" value="1"/>
</dbReference>
<feature type="domain" description="Response regulatory" evidence="2">
    <location>
        <begin position="10"/>
        <end position="137"/>
    </location>
</feature>
<evidence type="ECO:0000259" key="2">
    <source>
        <dbReference type="PROSITE" id="PS50110"/>
    </source>
</evidence>
<feature type="modified residue" description="4-aspartylphosphate" evidence="1">
    <location>
        <position position="67"/>
    </location>
</feature>
<dbReference type="OrthoDB" id="1524091at2"/>
<dbReference type="GO" id="GO:0008984">
    <property type="term" value="F:protein-glutamate methylesterase activity"/>
    <property type="evidence" value="ECO:0007669"/>
    <property type="project" value="UniProtKB-EC"/>
</dbReference>
<proteinExistence type="predicted"/>
<reference evidence="3 4" key="1">
    <citation type="journal article" date="2013" name="Genome Announc.">
        <title>Draft Genome Sequence of Cesiribacter andamanensis Strain AMV16T, Isolated from a Soil Sample from a Mud Volcano in the Andaman Islands, India.</title>
        <authorList>
            <person name="Shivaji S."/>
            <person name="Ara S."/>
            <person name="Begum Z."/>
            <person name="Srinivas T.N."/>
            <person name="Singh A."/>
            <person name="Kumar Pinnaka A."/>
        </authorList>
    </citation>
    <scope>NUCLEOTIDE SEQUENCE [LARGE SCALE GENOMIC DNA]</scope>
    <source>
        <strain evidence="3 4">AMV16</strain>
    </source>
</reference>
<dbReference type="RefSeq" id="WP_009194007.1">
    <property type="nucleotide sequence ID" value="NZ_AODQ01000009.1"/>
</dbReference>
<dbReference type="GO" id="GO:0000160">
    <property type="term" value="P:phosphorelay signal transduction system"/>
    <property type="evidence" value="ECO:0007669"/>
    <property type="project" value="InterPro"/>
</dbReference>
<name>M7NAB0_9BACT</name>
<evidence type="ECO:0000313" key="3">
    <source>
        <dbReference type="EMBL" id="EMR04192.1"/>
    </source>
</evidence>
<dbReference type="EC" id="3.1.1.61" evidence="3"/>
<evidence type="ECO:0000256" key="1">
    <source>
        <dbReference type="PROSITE-ProRule" id="PRU00169"/>
    </source>
</evidence>
<dbReference type="InterPro" id="IPR001789">
    <property type="entry name" value="Sig_transdc_resp-reg_receiver"/>
</dbReference>
<keyword evidence="1" id="KW-0597">Phosphoprotein</keyword>
<dbReference type="SMART" id="SM00448">
    <property type="entry name" value="REC"/>
    <property type="match status" value="1"/>
</dbReference>
<dbReference type="Pfam" id="PF00072">
    <property type="entry name" value="Response_reg"/>
    <property type="match status" value="1"/>
</dbReference>
<dbReference type="AlphaFoldDB" id="M7NAB0"/>